<accession>A0AAD9RE82</accession>
<feature type="region of interest" description="Disordered" evidence="1">
    <location>
        <begin position="78"/>
        <end position="98"/>
    </location>
</feature>
<dbReference type="InterPro" id="IPR011011">
    <property type="entry name" value="Znf_FYVE_PHD"/>
</dbReference>
<comment type="caution">
    <text evidence="2">The sequence shown here is derived from an EMBL/GenBank/DDBJ whole genome shotgun (WGS) entry which is preliminary data.</text>
</comment>
<evidence type="ECO:0000313" key="2">
    <source>
        <dbReference type="EMBL" id="KAK2578127.1"/>
    </source>
</evidence>
<gene>
    <name evidence="2" type="ORF">KPH14_000867</name>
</gene>
<organism evidence="2 3">
    <name type="scientific">Odynerus spinipes</name>
    <dbReference type="NCBI Taxonomy" id="1348599"/>
    <lineage>
        <taxon>Eukaryota</taxon>
        <taxon>Metazoa</taxon>
        <taxon>Ecdysozoa</taxon>
        <taxon>Arthropoda</taxon>
        <taxon>Hexapoda</taxon>
        <taxon>Insecta</taxon>
        <taxon>Pterygota</taxon>
        <taxon>Neoptera</taxon>
        <taxon>Endopterygota</taxon>
        <taxon>Hymenoptera</taxon>
        <taxon>Apocrita</taxon>
        <taxon>Aculeata</taxon>
        <taxon>Vespoidea</taxon>
        <taxon>Vespidae</taxon>
        <taxon>Eumeninae</taxon>
        <taxon>Odynerus</taxon>
    </lineage>
</organism>
<feature type="region of interest" description="Disordered" evidence="1">
    <location>
        <begin position="212"/>
        <end position="242"/>
    </location>
</feature>
<evidence type="ECO:0000313" key="3">
    <source>
        <dbReference type="Proteomes" id="UP001258017"/>
    </source>
</evidence>
<sequence>MSDPSDSSDSSDSQRGAMELRKFYRGCKKTVKNAVECANCQSLYHPSCSLFSKVFVDNEPKSFCRSCAITLSPLEMASRPPTPALEPNRSGHRTSSLSPENISLSTILTAVKDSSKATKTQITELSTKLDEIPVLSRKVDDCFQKIEALCSAHSILVDKFASIEEENRILKTRCGTLETAIDTCEKKNSKLNAVCMSAIDCSNHSKVVVFRNTMDPTNPPETELSSLSDRPKSNITRNYSPG</sequence>
<dbReference type="AlphaFoldDB" id="A0AAD9RE82"/>
<dbReference type="EMBL" id="JAIFRP010000548">
    <property type="protein sequence ID" value="KAK2578127.1"/>
    <property type="molecule type" value="Genomic_DNA"/>
</dbReference>
<evidence type="ECO:0000256" key="1">
    <source>
        <dbReference type="SAM" id="MobiDB-lite"/>
    </source>
</evidence>
<reference evidence="2" key="1">
    <citation type="submission" date="2021-08" db="EMBL/GenBank/DDBJ databases">
        <authorList>
            <person name="Misof B."/>
            <person name="Oliver O."/>
            <person name="Podsiadlowski L."/>
            <person name="Donath A."/>
            <person name="Peters R."/>
            <person name="Mayer C."/>
            <person name="Rust J."/>
            <person name="Gunkel S."/>
            <person name="Lesny P."/>
            <person name="Martin S."/>
            <person name="Oeyen J.P."/>
            <person name="Petersen M."/>
            <person name="Panagiotis P."/>
            <person name="Wilbrandt J."/>
            <person name="Tanja T."/>
        </authorList>
    </citation>
    <scope>NUCLEOTIDE SEQUENCE</scope>
    <source>
        <strain evidence="2">GBR_01_08_01A</strain>
        <tissue evidence="2">Thorax + abdomen</tissue>
    </source>
</reference>
<dbReference type="Proteomes" id="UP001258017">
    <property type="component" value="Unassembled WGS sequence"/>
</dbReference>
<feature type="compositionally biased region" description="Polar residues" evidence="1">
    <location>
        <begin position="223"/>
        <end position="242"/>
    </location>
</feature>
<proteinExistence type="predicted"/>
<name>A0AAD9RE82_9HYME</name>
<protein>
    <submittedName>
        <fullName evidence="2">Uncharacterized protein</fullName>
    </submittedName>
</protein>
<reference evidence="2" key="2">
    <citation type="journal article" date="2023" name="Commun. Biol.">
        <title>Intrasexual cuticular hydrocarbon dimorphism in a wasp sheds light on hydrocarbon biosynthesis genes in Hymenoptera.</title>
        <authorList>
            <person name="Moris V.C."/>
            <person name="Podsiadlowski L."/>
            <person name="Martin S."/>
            <person name="Oeyen J.P."/>
            <person name="Donath A."/>
            <person name="Petersen M."/>
            <person name="Wilbrandt J."/>
            <person name="Misof B."/>
            <person name="Liedtke D."/>
            <person name="Thamm M."/>
            <person name="Scheiner R."/>
            <person name="Schmitt T."/>
            <person name="Niehuis O."/>
        </authorList>
    </citation>
    <scope>NUCLEOTIDE SEQUENCE</scope>
    <source>
        <strain evidence="2">GBR_01_08_01A</strain>
    </source>
</reference>
<dbReference type="SUPFAM" id="SSF57903">
    <property type="entry name" value="FYVE/PHD zinc finger"/>
    <property type="match status" value="1"/>
</dbReference>
<keyword evidence="3" id="KW-1185">Reference proteome</keyword>